<dbReference type="InterPro" id="IPR036291">
    <property type="entry name" value="NAD(P)-bd_dom_sf"/>
</dbReference>
<dbReference type="Pfam" id="PF08240">
    <property type="entry name" value="ADH_N"/>
    <property type="match status" value="1"/>
</dbReference>
<dbReference type="PANTHER" id="PTHR22893:SF91">
    <property type="entry name" value="NADPH DEHYDROGENASE 2-RELATED"/>
    <property type="match status" value="1"/>
</dbReference>
<feature type="domain" description="Enoyl reductase (ER)" evidence="4">
    <location>
        <begin position="366"/>
        <end position="659"/>
    </location>
</feature>
<evidence type="ECO:0000259" key="4">
    <source>
        <dbReference type="SMART" id="SM00829"/>
    </source>
</evidence>
<dbReference type="Gene3D" id="3.90.180.10">
    <property type="entry name" value="Medium-chain alcohol dehydrogenases, catalytic domain"/>
    <property type="match status" value="1"/>
</dbReference>
<dbReference type="InterPro" id="IPR013154">
    <property type="entry name" value="ADH-like_N"/>
</dbReference>
<dbReference type="InterPro" id="IPR020843">
    <property type="entry name" value="ER"/>
</dbReference>
<accession>A0A0A1F6V0</accession>
<dbReference type="Proteomes" id="UP000030302">
    <property type="component" value="Chromosome"/>
</dbReference>
<dbReference type="GO" id="GO:0005829">
    <property type="term" value="C:cytosol"/>
    <property type="evidence" value="ECO:0007669"/>
    <property type="project" value="UniProtKB-ARBA"/>
</dbReference>
<gene>
    <name evidence="5" type="ORF">LT85_0244</name>
</gene>
<dbReference type="GO" id="GO:0016628">
    <property type="term" value="F:oxidoreductase activity, acting on the CH-CH group of donors, NAD or NADP as acceptor"/>
    <property type="evidence" value="ECO:0007669"/>
    <property type="project" value="UniProtKB-ARBA"/>
</dbReference>
<dbReference type="AlphaFoldDB" id="A0A0A1F6V0"/>
<dbReference type="SMART" id="SM00829">
    <property type="entry name" value="PKS_ER"/>
    <property type="match status" value="1"/>
</dbReference>
<dbReference type="EMBL" id="CP009962">
    <property type="protein sequence ID" value="AIY39404.1"/>
    <property type="molecule type" value="Genomic_DNA"/>
</dbReference>
<dbReference type="InterPro" id="IPR011032">
    <property type="entry name" value="GroES-like_sf"/>
</dbReference>
<dbReference type="GO" id="GO:0010181">
    <property type="term" value="F:FMN binding"/>
    <property type="evidence" value="ECO:0007669"/>
    <property type="project" value="InterPro"/>
</dbReference>
<evidence type="ECO:0000313" key="6">
    <source>
        <dbReference type="Proteomes" id="UP000030302"/>
    </source>
</evidence>
<dbReference type="STRING" id="279058.LT85_0244"/>
<dbReference type="InterPro" id="IPR045247">
    <property type="entry name" value="Oye-like"/>
</dbReference>
<organism evidence="5 6">
    <name type="scientific">Collimonas arenae</name>
    <dbReference type="NCBI Taxonomy" id="279058"/>
    <lineage>
        <taxon>Bacteria</taxon>
        <taxon>Pseudomonadati</taxon>
        <taxon>Pseudomonadota</taxon>
        <taxon>Betaproteobacteria</taxon>
        <taxon>Burkholderiales</taxon>
        <taxon>Oxalobacteraceae</taxon>
        <taxon>Collimonas</taxon>
    </lineage>
</organism>
<dbReference type="CDD" id="cd02933">
    <property type="entry name" value="OYE_like_FMN"/>
    <property type="match status" value="1"/>
</dbReference>
<evidence type="ECO:0000256" key="1">
    <source>
        <dbReference type="ARBA" id="ARBA00001917"/>
    </source>
</evidence>
<keyword evidence="3" id="KW-0560">Oxidoreductase</keyword>
<evidence type="ECO:0000313" key="5">
    <source>
        <dbReference type="EMBL" id="AIY39404.1"/>
    </source>
</evidence>
<proteinExistence type="inferred from homology"/>
<dbReference type="RefSeq" id="WP_038484295.1">
    <property type="nucleotide sequence ID" value="NZ_CP009962.1"/>
</dbReference>
<name>A0A0A1F6V0_9BURK</name>
<dbReference type="OrthoDB" id="8521686at2"/>
<dbReference type="SUPFAM" id="SSF51735">
    <property type="entry name" value="NAD(P)-binding Rossmann-fold domains"/>
    <property type="match status" value="1"/>
</dbReference>
<evidence type="ECO:0000256" key="2">
    <source>
        <dbReference type="ARBA" id="ARBA00005979"/>
    </source>
</evidence>
<dbReference type="SUPFAM" id="SSF50129">
    <property type="entry name" value="GroES-like"/>
    <property type="match status" value="1"/>
</dbReference>
<dbReference type="FunFam" id="3.20.20.70:FF:000059">
    <property type="entry name" value="N-ethylmaleimide reductase, FMN-linked"/>
    <property type="match status" value="1"/>
</dbReference>
<dbReference type="Gene3D" id="3.40.50.720">
    <property type="entry name" value="NAD(P)-binding Rossmann-like Domain"/>
    <property type="match status" value="1"/>
</dbReference>
<dbReference type="InterPro" id="IPR013785">
    <property type="entry name" value="Aldolase_TIM"/>
</dbReference>
<dbReference type="CDD" id="cd05289">
    <property type="entry name" value="MDR_like_2"/>
    <property type="match status" value="1"/>
</dbReference>
<reference evidence="6" key="1">
    <citation type="journal article" date="2014" name="Soil Biol. Biochem.">
        <title>Structure and function of bacterial communities in ageing soils: Insights from the Mendocino ecological staircase.</title>
        <authorList>
            <person name="Uroz S."/>
            <person name="Tech J.J."/>
            <person name="Sawaya N.A."/>
            <person name="Frey-Klett P."/>
            <person name="Leveau J.H.J."/>
        </authorList>
    </citation>
    <scope>NUCLEOTIDE SEQUENCE [LARGE SCALE GENOMIC DNA]</scope>
    <source>
        <strain evidence="6">Cal35</strain>
    </source>
</reference>
<comment type="similarity">
    <text evidence="2">Belongs to the NADH:flavin oxidoreductase/NADH oxidase family.</text>
</comment>
<dbReference type="KEGG" id="care:LT85_0244"/>
<keyword evidence="6" id="KW-1185">Reference proteome</keyword>
<dbReference type="HOGENOM" id="CLU_414882_0_0_4"/>
<dbReference type="SUPFAM" id="SSF51395">
    <property type="entry name" value="FMN-linked oxidoreductases"/>
    <property type="match status" value="1"/>
</dbReference>
<sequence length="661" mass="68855">MSTLFSSLQIGRNTLRNRLVMAPMTRSRADDASGVPSPMAVTYYGQRAGAGLIITEGVFPSPMGKGYVRTPGISTAEQGAAWKKVVDEVHAGGGLIFLQLMHSGRISHPSMLPGGALPVAPSAIRPAGQSFTAAGLMDFVEPRALGTEEVEAVIAEYANAARLAIEAGFDGVELHAASGYLPEQFLSSGTNHRNDRFGGSLAKRATFILEVLAAMSDAIGSDRVGIKICPEMGFNDLKDDEPVQTYSYLIEQLSGLKLAYLHVASSKAAFDYHSLLRPLFKGVYLLGGGLSKASAEQRIASGQADAAVFGSAFLANPDLPQRLALDAPLNQPDPALFYAPGAAGYIDYPASPKHTDTRALRIHAYGGAEAVQLDMLAVPVAGEGEVVVRVRAAGVNALDWKIRDGLVRDAFPLPLPATLGLEFAGEIVEAGAGVSGFAPGTRVMAALGGLGAYADYVLVSADKIAAIPAGLDDVRAAAMPVAALTAWQSLFEAGGLQKGETVLIHGAAGAVGSFAVQFARQAGARVVATARGVNAGLLRSLGADEVVDYQESAFWERAADIDLVLDLVGGATLQRSWDVLSAKGRIVSTAAPEIVAAIPAGKRGSWFAMRPDSVQLARFAEQVAQGKLQVLMDDVVAVAQAAAAIEKNKTGHGAGKTVILF</sequence>
<protein>
    <submittedName>
        <fullName evidence="5">Oxidoreductase</fullName>
    </submittedName>
</protein>
<dbReference type="Pfam" id="PF00724">
    <property type="entry name" value="Oxidored_FMN"/>
    <property type="match status" value="1"/>
</dbReference>
<dbReference type="InterPro" id="IPR001155">
    <property type="entry name" value="OxRdtase_FMN_N"/>
</dbReference>
<dbReference type="Gene3D" id="3.20.20.70">
    <property type="entry name" value="Aldolase class I"/>
    <property type="match status" value="1"/>
</dbReference>
<evidence type="ECO:0000256" key="3">
    <source>
        <dbReference type="ARBA" id="ARBA00023002"/>
    </source>
</evidence>
<dbReference type="Pfam" id="PF13602">
    <property type="entry name" value="ADH_zinc_N_2"/>
    <property type="match status" value="1"/>
</dbReference>
<comment type="cofactor">
    <cofactor evidence="1">
        <name>FMN</name>
        <dbReference type="ChEBI" id="CHEBI:58210"/>
    </cofactor>
</comment>
<dbReference type="PANTHER" id="PTHR22893">
    <property type="entry name" value="NADH OXIDOREDUCTASE-RELATED"/>
    <property type="match status" value="1"/>
</dbReference>